<evidence type="ECO:0000313" key="2">
    <source>
        <dbReference type="Proteomes" id="UP000244060"/>
    </source>
</evidence>
<dbReference type="Proteomes" id="UP000244060">
    <property type="component" value="Unassembled WGS sequence"/>
</dbReference>
<reference evidence="1 2" key="1">
    <citation type="submission" date="2018-04" db="EMBL/GenBank/DDBJ databases">
        <title>Genomic Encyclopedia of Type Strains, Phase III (KMG-III): the genomes of soil and plant-associated and newly described type strains.</title>
        <authorList>
            <person name="Whitman W."/>
        </authorList>
    </citation>
    <scope>NUCLEOTIDE SEQUENCE [LARGE SCALE GENOMIC DNA]</scope>
    <source>
        <strain evidence="1 2">KA25</strain>
    </source>
</reference>
<evidence type="ECO:0000313" key="1">
    <source>
        <dbReference type="EMBL" id="PTR08159.1"/>
    </source>
</evidence>
<proteinExistence type="predicted"/>
<organism evidence="1 2">
    <name type="scientific">Cereibacter azotoformans</name>
    <dbReference type="NCBI Taxonomy" id="43057"/>
    <lineage>
        <taxon>Bacteria</taxon>
        <taxon>Pseudomonadati</taxon>
        <taxon>Pseudomonadota</taxon>
        <taxon>Alphaproteobacteria</taxon>
        <taxon>Rhodobacterales</taxon>
        <taxon>Paracoccaceae</taxon>
        <taxon>Cereibacter</taxon>
    </lineage>
</organism>
<gene>
    <name evidence="1" type="ORF">C8J28_1375</name>
</gene>
<dbReference type="AlphaFoldDB" id="A0A2T5JM74"/>
<name>A0A2T5JM74_9RHOB</name>
<comment type="caution">
    <text evidence="1">The sequence shown here is derived from an EMBL/GenBank/DDBJ whole genome shotgun (WGS) entry which is preliminary data.</text>
</comment>
<sequence>MSDPVLFQMWSRHRADFIEKHRFYVSQAKQRLMSQFLEQDIRAEADREGERFLEENEKNFNPDVHDGSEFFEGAEDACADRYQLLVEMRDSVRLGIISGFFHDWEKNLRQWLVDEVRRYPWRTGESTRRAIWTTNLCAKNGGLFDLLESFGWQLKIAPYFPNLDACRLVVNVYKHGDGSSLDSLSKSYPKFLKHPLDGLCDWLGETWSYEHLSITDENIDEFSDAVQEFWKDVPENVFNSEITDPPGWLIKAIEKDNNKKEQTN</sequence>
<keyword evidence="2" id="KW-1185">Reference proteome</keyword>
<dbReference type="EMBL" id="QAOT01000037">
    <property type="protein sequence ID" value="PTR08159.1"/>
    <property type="molecule type" value="Genomic_DNA"/>
</dbReference>
<dbReference type="OrthoDB" id="1354489at2"/>
<dbReference type="RefSeq" id="WP_146172347.1">
    <property type="nucleotide sequence ID" value="NZ_QAOT01000037.1"/>
</dbReference>
<accession>A0A2T5JM74</accession>
<protein>
    <submittedName>
        <fullName evidence="1">Uncharacterized protein</fullName>
    </submittedName>
</protein>